<dbReference type="InterPro" id="IPR016161">
    <property type="entry name" value="Ald_DH/histidinol_DH"/>
</dbReference>
<evidence type="ECO:0000313" key="4">
    <source>
        <dbReference type="Proteomes" id="UP000463951"/>
    </source>
</evidence>
<dbReference type="SUPFAM" id="SSF53720">
    <property type="entry name" value="ALDH-like"/>
    <property type="match status" value="1"/>
</dbReference>
<organism evidence="3 4">
    <name type="scientific">Streptomyces antimycoticus</name>
    <dbReference type="NCBI Taxonomy" id="68175"/>
    <lineage>
        <taxon>Bacteria</taxon>
        <taxon>Bacillati</taxon>
        <taxon>Actinomycetota</taxon>
        <taxon>Actinomycetes</taxon>
        <taxon>Kitasatosporales</taxon>
        <taxon>Streptomycetaceae</taxon>
        <taxon>Streptomyces</taxon>
        <taxon>Streptomyces violaceusniger group</taxon>
    </lineage>
</organism>
<dbReference type="Gene3D" id="3.40.605.10">
    <property type="entry name" value="Aldehyde Dehydrogenase, Chain A, domain 1"/>
    <property type="match status" value="1"/>
</dbReference>
<evidence type="ECO:0000313" key="3">
    <source>
        <dbReference type="EMBL" id="BBJ38175.1"/>
    </source>
</evidence>
<keyword evidence="1" id="KW-0560">Oxidoreductase</keyword>
<dbReference type="EMBL" id="AP019620">
    <property type="protein sequence ID" value="BBJ38175.1"/>
    <property type="molecule type" value="Genomic_DNA"/>
</dbReference>
<sequence>MNLPGIETLVKAPFAEGDVFIAGRWCAAEDGRTFPVHDPATAELIREVSAAGPGTLWRRSRRLRRPPPGGGRRPPAVVRRSCTRRSR</sequence>
<feature type="region of interest" description="Disordered" evidence="2">
    <location>
        <begin position="55"/>
        <end position="87"/>
    </location>
</feature>
<evidence type="ECO:0000256" key="1">
    <source>
        <dbReference type="ARBA" id="ARBA00023002"/>
    </source>
</evidence>
<gene>
    <name evidence="3" type="ORF">SSPO_008930</name>
</gene>
<name>A0A499UB72_9ACTN</name>
<protein>
    <recommendedName>
        <fullName evidence="5">Aldehyde dehydrogenase domain-containing protein</fullName>
    </recommendedName>
</protein>
<accession>A0A499UB72</accession>
<proteinExistence type="predicted"/>
<reference evidence="3 4" key="1">
    <citation type="journal article" date="2020" name="Int. J. Syst. Evol. Microbiol.">
        <title>Reclassification of Streptomyces castelarensis and Streptomyces sporoclivatus as later heterotypic synonyms of Streptomyces antimycoticus.</title>
        <authorList>
            <person name="Komaki H."/>
            <person name="Tamura T."/>
        </authorList>
    </citation>
    <scope>NUCLEOTIDE SEQUENCE [LARGE SCALE GENOMIC DNA]</scope>
    <source>
        <strain evidence="3 4">NBRC 100767</strain>
    </source>
</reference>
<dbReference type="InterPro" id="IPR016162">
    <property type="entry name" value="Ald_DH_N"/>
</dbReference>
<evidence type="ECO:0008006" key="5">
    <source>
        <dbReference type="Google" id="ProtNLM"/>
    </source>
</evidence>
<dbReference type="AlphaFoldDB" id="A0A499UB72"/>
<dbReference type="GO" id="GO:0016491">
    <property type="term" value="F:oxidoreductase activity"/>
    <property type="evidence" value="ECO:0007669"/>
    <property type="project" value="UniProtKB-KW"/>
</dbReference>
<evidence type="ECO:0000256" key="2">
    <source>
        <dbReference type="SAM" id="MobiDB-lite"/>
    </source>
</evidence>
<dbReference type="Proteomes" id="UP000463951">
    <property type="component" value="Chromosome"/>
</dbReference>